<dbReference type="InterPro" id="IPR012334">
    <property type="entry name" value="Pectin_lyas_fold"/>
</dbReference>
<comment type="pathway">
    <text evidence="1">Glycan metabolism; pectin degradation; 2-dehydro-3-deoxy-D-gluconate from pectin: step 1/5.</text>
</comment>
<evidence type="ECO:0000259" key="6">
    <source>
        <dbReference type="Pfam" id="PF01095"/>
    </source>
</evidence>
<dbReference type="Gene3D" id="2.160.20.10">
    <property type="entry name" value="Single-stranded right-handed beta-helix, Pectin lyase-like"/>
    <property type="match status" value="1"/>
</dbReference>
<dbReference type="Pfam" id="PF01095">
    <property type="entry name" value="Pectinesterase"/>
    <property type="match status" value="1"/>
</dbReference>
<evidence type="ECO:0000256" key="1">
    <source>
        <dbReference type="ARBA" id="ARBA00005184"/>
    </source>
</evidence>
<evidence type="ECO:0000256" key="2">
    <source>
        <dbReference type="ARBA" id="ARBA00022801"/>
    </source>
</evidence>
<dbReference type="InterPro" id="IPR000070">
    <property type="entry name" value="Pectinesterase_cat"/>
</dbReference>
<comment type="catalytic activity">
    <reaction evidence="4">
        <text>[(1-&gt;4)-alpha-D-galacturonosyl methyl ester](n) + n H2O = [(1-&gt;4)-alpha-D-galacturonosyl](n) + n methanol + n H(+)</text>
        <dbReference type="Rhea" id="RHEA:22380"/>
        <dbReference type="Rhea" id="RHEA-COMP:14570"/>
        <dbReference type="Rhea" id="RHEA-COMP:14573"/>
        <dbReference type="ChEBI" id="CHEBI:15377"/>
        <dbReference type="ChEBI" id="CHEBI:15378"/>
        <dbReference type="ChEBI" id="CHEBI:17790"/>
        <dbReference type="ChEBI" id="CHEBI:140522"/>
        <dbReference type="ChEBI" id="CHEBI:140523"/>
        <dbReference type="EC" id="3.1.1.11"/>
    </reaction>
</comment>
<organism evidence="7 8">
    <name type="scientific">Escallonia rubra</name>
    <dbReference type="NCBI Taxonomy" id="112253"/>
    <lineage>
        <taxon>Eukaryota</taxon>
        <taxon>Viridiplantae</taxon>
        <taxon>Streptophyta</taxon>
        <taxon>Embryophyta</taxon>
        <taxon>Tracheophyta</taxon>
        <taxon>Spermatophyta</taxon>
        <taxon>Magnoliopsida</taxon>
        <taxon>eudicotyledons</taxon>
        <taxon>Gunneridae</taxon>
        <taxon>Pentapetalae</taxon>
        <taxon>asterids</taxon>
        <taxon>campanulids</taxon>
        <taxon>Escalloniales</taxon>
        <taxon>Escalloniaceae</taxon>
        <taxon>Escallonia</taxon>
    </lineage>
</organism>
<name>A0AA88U713_9ASTE</name>
<comment type="caution">
    <text evidence="7">The sequence shown here is derived from an EMBL/GenBank/DDBJ whole genome shotgun (WGS) entry which is preliminary data.</text>
</comment>
<feature type="region of interest" description="Disordered" evidence="5">
    <location>
        <begin position="1"/>
        <end position="25"/>
    </location>
</feature>
<dbReference type="EMBL" id="JAVXUO010002395">
    <property type="protein sequence ID" value="KAK2973604.1"/>
    <property type="molecule type" value="Genomic_DNA"/>
</dbReference>
<keyword evidence="8" id="KW-1185">Reference proteome</keyword>
<dbReference type="GO" id="GO:0030599">
    <property type="term" value="F:pectinesterase activity"/>
    <property type="evidence" value="ECO:0007669"/>
    <property type="project" value="UniProtKB-EC"/>
</dbReference>
<keyword evidence="3" id="KW-0063">Aspartyl esterase</keyword>
<evidence type="ECO:0000313" key="8">
    <source>
        <dbReference type="Proteomes" id="UP001187471"/>
    </source>
</evidence>
<protein>
    <recommendedName>
        <fullName evidence="6">Pectinesterase catalytic domain-containing protein</fullName>
    </recommendedName>
</protein>
<proteinExistence type="predicted"/>
<evidence type="ECO:0000256" key="3">
    <source>
        <dbReference type="ARBA" id="ARBA00023085"/>
    </source>
</evidence>
<dbReference type="SUPFAM" id="SSF51126">
    <property type="entry name" value="Pectin lyase-like"/>
    <property type="match status" value="1"/>
</dbReference>
<accession>A0AA88U713</accession>
<dbReference type="InterPro" id="IPR011050">
    <property type="entry name" value="Pectin_lyase_fold/virulence"/>
</dbReference>
<feature type="domain" description="Pectinesterase catalytic" evidence="6">
    <location>
        <begin position="119"/>
        <end position="186"/>
    </location>
</feature>
<evidence type="ECO:0000313" key="7">
    <source>
        <dbReference type="EMBL" id="KAK2973604.1"/>
    </source>
</evidence>
<keyword evidence="2" id="KW-0378">Hydrolase</keyword>
<dbReference type="GO" id="GO:0042545">
    <property type="term" value="P:cell wall modification"/>
    <property type="evidence" value="ECO:0007669"/>
    <property type="project" value="InterPro"/>
</dbReference>
<dbReference type="Proteomes" id="UP001187471">
    <property type="component" value="Unassembled WGS sequence"/>
</dbReference>
<evidence type="ECO:0000256" key="5">
    <source>
        <dbReference type="SAM" id="MobiDB-lite"/>
    </source>
</evidence>
<feature type="compositionally biased region" description="Basic and acidic residues" evidence="5">
    <location>
        <begin position="13"/>
        <end position="24"/>
    </location>
</feature>
<evidence type="ECO:0000256" key="4">
    <source>
        <dbReference type="ARBA" id="ARBA00047928"/>
    </source>
</evidence>
<gene>
    <name evidence="7" type="ORF">RJ640_027514</name>
</gene>
<sequence>MDFAGDDTGMAHPVREPSGDDQGHVRASVNIQGHGVRERLHLGPDKIDASSIAEPISKPSIVSSNAADINKLKSKHTSVLPEHRSGPMHRGPCSPHVQDTNRMLCVTVRVASALRSSFNATVAQDTSGGYTRTTQAIAAAPVLPQRRDHTETKPGIYDEQVDVWINKTYIAPIGDDASTTKITRSRPRARGFSEIDDPGRQDCGRGCAEFGEAIRASKIHIFRNKFPKVWIFQCLAASTKWVIAPFRSGCSNLQCPLTSLSKSVWAVSMASIRERLYINPRVYLPVVSIRIGR</sequence>
<reference evidence="7" key="1">
    <citation type="submission" date="2022-12" db="EMBL/GenBank/DDBJ databases">
        <title>Draft genome assemblies for two species of Escallonia (Escalloniales).</title>
        <authorList>
            <person name="Chanderbali A."/>
            <person name="Dervinis C."/>
            <person name="Anghel I."/>
            <person name="Soltis D."/>
            <person name="Soltis P."/>
            <person name="Zapata F."/>
        </authorList>
    </citation>
    <scope>NUCLEOTIDE SEQUENCE</scope>
    <source>
        <strain evidence="7">UCBG92.1500</strain>
        <tissue evidence="7">Leaf</tissue>
    </source>
</reference>
<dbReference type="AlphaFoldDB" id="A0AA88U713"/>